<dbReference type="Proteomes" id="UP000007148">
    <property type="component" value="Unassembled WGS sequence"/>
</dbReference>
<evidence type="ECO:0000256" key="1">
    <source>
        <dbReference type="SAM" id="MobiDB-lite"/>
    </source>
</evidence>
<comment type="caution">
    <text evidence="2">The sequence shown here is derived from an EMBL/GenBank/DDBJ whole genome shotgun (WGS) entry which is preliminary data.</text>
</comment>
<gene>
    <name evidence="2" type="ORF">PIIN_01797</name>
</gene>
<organism evidence="2 3">
    <name type="scientific">Serendipita indica (strain DSM 11827)</name>
    <name type="common">Root endophyte fungus</name>
    <name type="synonym">Piriformospora indica</name>
    <dbReference type="NCBI Taxonomy" id="1109443"/>
    <lineage>
        <taxon>Eukaryota</taxon>
        <taxon>Fungi</taxon>
        <taxon>Dikarya</taxon>
        <taxon>Basidiomycota</taxon>
        <taxon>Agaricomycotina</taxon>
        <taxon>Agaricomycetes</taxon>
        <taxon>Sebacinales</taxon>
        <taxon>Serendipitaceae</taxon>
        <taxon>Serendipita</taxon>
    </lineage>
</organism>
<dbReference type="EMBL" id="CAFZ01000022">
    <property type="protein sequence ID" value="CCA67928.1"/>
    <property type="molecule type" value="Genomic_DNA"/>
</dbReference>
<protein>
    <submittedName>
        <fullName evidence="2">Uncharacterized protein</fullName>
    </submittedName>
</protein>
<dbReference type="OMA" id="RRTMWTH"/>
<evidence type="ECO:0000313" key="2">
    <source>
        <dbReference type="EMBL" id="CCA67928.1"/>
    </source>
</evidence>
<dbReference type="InParanoid" id="G4T9F2"/>
<reference evidence="2 3" key="1">
    <citation type="journal article" date="2011" name="PLoS Pathog.">
        <title>Endophytic Life Strategies Decoded by Genome and Transcriptome Analyses of the Mutualistic Root Symbiont Piriformospora indica.</title>
        <authorList>
            <person name="Zuccaro A."/>
            <person name="Lahrmann U."/>
            <person name="Guldener U."/>
            <person name="Langen G."/>
            <person name="Pfiffi S."/>
            <person name="Biedenkopf D."/>
            <person name="Wong P."/>
            <person name="Samans B."/>
            <person name="Grimm C."/>
            <person name="Basiewicz M."/>
            <person name="Murat C."/>
            <person name="Martin F."/>
            <person name="Kogel K.H."/>
        </authorList>
    </citation>
    <scope>NUCLEOTIDE SEQUENCE [LARGE SCALE GENOMIC DNA]</scope>
    <source>
        <strain evidence="2 3">DSM 11827</strain>
    </source>
</reference>
<accession>G4T9F2</accession>
<evidence type="ECO:0000313" key="3">
    <source>
        <dbReference type="Proteomes" id="UP000007148"/>
    </source>
</evidence>
<sequence>MVKRKYSDEEQEFDDSYAQPVHKRIAIRTQAPANQGQMDIEMGFDDVSAAQTPNDDSSSIFTAAYPPTSQSLYPFPTKKDDMDCDDGAYSPETSVSPLSKMASDPVHGQVVDNRYPSNASSIAASTLLQPRTRNASCTCPQIPRLVLAQYANEDGKKTMWSHCTNCGAMDMVLRCDGSPVLC</sequence>
<feature type="region of interest" description="Disordered" evidence="1">
    <location>
        <begin position="1"/>
        <end position="21"/>
    </location>
</feature>
<name>G4T9F2_SERID</name>
<dbReference type="HOGENOM" id="CLU_131088_2_0_1"/>
<keyword evidence="3" id="KW-1185">Reference proteome</keyword>
<dbReference type="AlphaFoldDB" id="G4T9F2"/>
<dbReference type="OrthoDB" id="2574468at2759"/>
<proteinExistence type="predicted"/>